<dbReference type="InterPro" id="IPR057666">
    <property type="entry name" value="DrpA_SLOG"/>
</dbReference>
<proteinExistence type="inferred from homology"/>
<dbReference type="Gene3D" id="3.40.50.450">
    <property type="match status" value="1"/>
</dbReference>
<dbReference type="GO" id="GO:0009294">
    <property type="term" value="P:DNA-mediated transformation"/>
    <property type="evidence" value="ECO:0007669"/>
    <property type="project" value="InterPro"/>
</dbReference>
<dbReference type="InterPro" id="IPR036388">
    <property type="entry name" value="WH-like_DNA-bd_sf"/>
</dbReference>
<evidence type="ECO:0000256" key="1">
    <source>
        <dbReference type="ARBA" id="ARBA00006525"/>
    </source>
</evidence>
<keyword evidence="5" id="KW-1185">Reference proteome</keyword>
<feature type="domain" description="DprA winged helix" evidence="3">
    <location>
        <begin position="319"/>
        <end position="374"/>
    </location>
</feature>
<accession>A0A7S7NT28</accession>
<dbReference type="NCBIfam" id="TIGR00732">
    <property type="entry name" value="dprA"/>
    <property type="match status" value="1"/>
</dbReference>
<protein>
    <submittedName>
        <fullName evidence="4">DNA-protecting protein DprA</fullName>
    </submittedName>
</protein>
<dbReference type="RefSeq" id="WP_194450386.1">
    <property type="nucleotide sequence ID" value="NZ_CP063849.1"/>
</dbReference>
<evidence type="ECO:0000313" key="4">
    <source>
        <dbReference type="EMBL" id="QOY88724.1"/>
    </source>
</evidence>
<dbReference type="Pfam" id="PF02481">
    <property type="entry name" value="DNA_processg_A"/>
    <property type="match status" value="1"/>
</dbReference>
<dbReference type="PANTHER" id="PTHR43022">
    <property type="entry name" value="PROTEIN SMF"/>
    <property type="match status" value="1"/>
</dbReference>
<dbReference type="Gene3D" id="1.10.10.10">
    <property type="entry name" value="Winged helix-like DNA-binding domain superfamily/Winged helix DNA-binding domain"/>
    <property type="match status" value="1"/>
</dbReference>
<reference evidence="4 5" key="1">
    <citation type="submission" date="2020-10" db="EMBL/GenBank/DDBJ databases">
        <title>Complete genome sequence of Paludibaculum fermentans P105T, a facultatively anaerobic acidobacterium capable of dissimilatory Fe(III) reduction.</title>
        <authorList>
            <person name="Dedysh S.N."/>
            <person name="Beletsky A.V."/>
            <person name="Kulichevskaya I.S."/>
            <person name="Mardanov A.V."/>
            <person name="Ravin N.V."/>
        </authorList>
    </citation>
    <scope>NUCLEOTIDE SEQUENCE [LARGE SCALE GENOMIC DNA]</scope>
    <source>
        <strain evidence="4 5">P105</strain>
    </source>
</reference>
<evidence type="ECO:0000259" key="2">
    <source>
        <dbReference type="Pfam" id="PF02481"/>
    </source>
</evidence>
<dbReference type="AlphaFoldDB" id="A0A7S7NT28"/>
<comment type="similarity">
    <text evidence="1">Belongs to the DprA/Smf family.</text>
</comment>
<feature type="domain" description="Smf/DprA SLOG" evidence="2">
    <location>
        <begin position="87"/>
        <end position="294"/>
    </location>
</feature>
<dbReference type="InterPro" id="IPR041614">
    <property type="entry name" value="DprA_WH"/>
</dbReference>
<dbReference type="EMBL" id="CP063849">
    <property type="protein sequence ID" value="QOY88724.1"/>
    <property type="molecule type" value="Genomic_DNA"/>
</dbReference>
<dbReference type="InterPro" id="IPR003488">
    <property type="entry name" value="DprA"/>
</dbReference>
<evidence type="ECO:0000313" key="5">
    <source>
        <dbReference type="Proteomes" id="UP000593892"/>
    </source>
</evidence>
<evidence type="ECO:0000259" key="3">
    <source>
        <dbReference type="Pfam" id="PF17782"/>
    </source>
</evidence>
<name>A0A7S7NT28_PALFE</name>
<sequence>MPPSECVHTNEQLLHWLALRLTPGLGARKTALLLERFGSPEAIFRASTSELEASGLAGSVARSLASGCAFEDAAEQQQRLKATGTQVVAFTDVLYPPQLRQIYDPPPLLFVQGHVELLDTVMVALVGSRRPSTYGMVAAEHLAIDLAKAGVTVASGMAKGIDTAAHLGALKAGGGTCAVFGCGLDIIYPAENRKLAGRIAAEGLLLSEFPLGTPAHPQNFPIRNRIVSGLSDGVVVVEGVQYSGSLITARLALDQNKEVFAVPGNITSKLSFGPNLLLKQGAQLVQSAADILDGLSWETRSKLARQAELPLEEGAGQEPGPMAAIASQVLSFLTVDTPMHLDTLLEHLLDCSPSEVIATLFELELRGQVRQLPGRSYVKVWYE</sequence>
<dbReference type="SUPFAM" id="SSF47781">
    <property type="entry name" value="RuvA domain 2-like"/>
    <property type="match status" value="1"/>
</dbReference>
<gene>
    <name evidence="4" type="primary">dprA</name>
    <name evidence="4" type="ORF">IRI77_01815</name>
</gene>
<dbReference type="Proteomes" id="UP000593892">
    <property type="component" value="Chromosome"/>
</dbReference>
<dbReference type="PANTHER" id="PTHR43022:SF1">
    <property type="entry name" value="PROTEIN SMF"/>
    <property type="match status" value="1"/>
</dbReference>
<dbReference type="SUPFAM" id="SSF102405">
    <property type="entry name" value="MCP/YpsA-like"/>
    <property type="match status" value="1"/>
</dbReference>
<organism evidence="4 5">
    <name type="scientific">Paludibaculum fermentans</name>
    <dbReference type="NCBI Taxonomy" id="1473598"/>
    <lineage>
        <taxon>Bacteria</taxon>
        <taxon>Pseudomonadati</taxon>
        <taxon>Acidobacteriota</taxon>
        <taxon>Terriglobia</taxon>
        <taxon>Bryobacterales</taxon>
        <taxon>Bryobacteraceae</taxon>
        <taxon>Paludibaculum</taxon>
    </lineage>
</organism>
<dbReference type="KEGG" id="pfer:IRI77_01815"/>
<dbReference type="Pfam" id="PF17782">
    <property type="entry name" value="WHD_DprA"/>
    <property type="match status" value="1"/>
</dbReference>
<dbReference type="InterPro" id="IPR010994">
    <property type="entry name" value="RuvA_2-like"/>
</dbReference>